<dbReference type="AlphaFoldDB" id="A0A9X5EA53"/>
<keyword evidence="2" id="KW-1003">Cell membrane</keyword>
<name>A0A9X5EA53_9CYAN</name>
<feature type="transmembrane region" description="Helical" evidence="6">
    <location>
        <begin position="287"/>
        <end position="305"/>
    </location>
</feature>
<sequence>MNLKRLSQFGSPILGLLLFGVSLWAIATQLREFDYRDIFRSLAEIPKSYIVLALICTALNYLMLTGYDALAMRYIRRSLPFRKVALTAIISQAITNTAGLELLTGSAIRYRFYSAWGLSTLEIAKVITFCHVSFWLGFFAVAGLVLIGEPVSVPSLLRIPSNSLFPLGTIFLFLVAGYILWNTWSHKPMKLGKWGIPRLPGKLSLFQTAIAILDWAIAGGVLYVLLLANAPLSYPSFFGIYILGQLAGVISNVPGGLGVFETVLLLSLSAQIPSAELFGALLAYRGIYYFLPLIVAIVLLGIYELRQRFEKTEFSPRNRT</sequence>
<reference evidence="7 8" key="1">
    <citation type="journal article" date="2015" name="Genome Announc.">
        <title>Draft Genome Sequence of the Terrestrial Cyanobacterium Scytonema millei VB511283, Isolated from Eastern India.</title>
        <authorList>
            <person name="Sen D."/>
            <person name="Chandrababunaidu M.M."/>
            <person name="Singh D."/>
            <person name="Sanghi N."/>
            <person name="Ghorai A."/>
            <person name="Mishra G.P."/>
            <person name="Madduluri M."/>
            <person name="Adhikary S.P."/>
            <person name="Tripathy S."/>
        </authorList>
    </citation>
    <scope>NUCLEOTIDE SEQUENCE [LARGE SCALE GENOMIC DNA]</scope>
    <source>
        <strain evidence="7 8">VB511283</strain>
    </source>
</reference>
<keyword evidence="3 6" id="KW-0812">Transmembrane</keyword>
<feature type="transmembrane region" description="Helical" evidence="6">
    <location>
        <begin position="167"/>
        <end position="184"/>
    </location>
</feature>
<keyword evidence="5 6" id="KW-0472">Membrane</keyword>
<proteinExistence type="predicted"/>
<protein>
    <submittedName>
        <fullName evidence="7">UPF0104 family protein</fullName>
    </submittedName>
</protein>
<dbReference type="Proteomes" id="UP000031532">
    <property type="component" value="Unassembled WGS sequence"/>
</dbReference>
<dbReference type="PANTHER" id="PTHR39087:SF2">
    <property type="entry name" value="UPF0104 MEMBRANE PROTEIN MJ1595"/>
    <property type="match status" value="1"/>
</dbReference>
<dbReference type="EMBL" id="JTJC03000011">
    <property type="protein sequence ID" value="NHC37748.1"/>
    <property type="molecule type" value="Genomic_DNA"/>
</dbReference>
<feature type="transmembrane region" description="Helical" evidence="6">
    <location>
        <begin position="126"/>
        <end position="147"/>
    </location>
</feature>
<evidence type="ECO:0000256" key="1">
    <source>
        <dbReference type="ARBA" id="ARBA00004651"/>
    </source>
</evidence>
<comment type="subcellular location">
    <subcellularLocation>
        <location evidence="1">Cell membrane</location>
        <topology evidence="1">Multi-pass membrane protein</topology>
    </subcellularLocation>
</comment>
<evidence type="ECO:0000256" key="3">
    <source>
        <dbReference type="ARBA" id="ARBA00022692"/>
    </source>
</evidence>
<dbReference type="OrthoDB" id="145485at2"/>
<gene>
    <name evidence="7" type="ORF">QH73_0024440</name>
</gene>
<dbReference type="InterPro" id="IPR022791">
    <property type="entry name" value="L-PG_synthase/AglD"/>
</dbReference>
<feature type="transmembrane region" description="Helical" evidence="6">
    <location>
        <begin position="232"/>
        <end position="250"/>
    </location>
</feature>
<comment type="caution">
    <text evidence="7">The sequence shown here is derived from an EMBL/GenBank/DDBJ whole genome shotgun (WGS) entry which is preliminary data.</text>
</comment>
<feature type="transmembrane region" description="Helical" evidence="6">
    <location>
        <begin position="6"/>
        <end position="27"/>
    </location>
</feature>
<keyword evidence="4 6" id="KW-1133">Transmembrane helix</keyword>
<evidence type="ECO:0000256" key="5">
    <source>
        <dbReference type="ARBA" id="ARBA00023136"/>
    </source>
</evidence>
<dbReference type="PANTHER" id="PTHR39087">
    <property type="entry name" value="UPF0104 MEMBRANE PROTEIN MJ1595"/>
    <property type="match status" value="1"/>
</dbReference>
<evidence type="ECO:0000256" key="4">
    <source>
        <dbReference type="ARBA" id="ARBA00022989"/>
    </source>
</evidence>
<evidence type="ECO:0000313" key="7">
    <source>
        <dbReference type="EMBL" id="NHC37748.1"/>
    </source>
</evidence>
<dbReference type="Pfam" id="PF03706">
    <property type="entry name" value="LPG_synthase_TM"/>
    <property type="match status" value="1"/>
</dbReference>
<evidence type="ECO:0000256" key="2">
    <source>
        <dbReference type="ARBA" id="ARBA00022475"/>
    </source>
</evidence>
<dbReference type="GO" id="GO:0005886">
    <property type="term" value="C:plasma membrane"/>
    <property type="evidence" value="ECO:0007669"/>
    <property type="project" value="UniProtKB-SubCell"/>
</dbReference>
<feature type="transmembrane region" description="Helical" evidence="6">
    <location>
        <begin position="84"/>
        <end position="105"/>
    </location>
</feature>
<accession>A0A9X5EA53</accession>
<evidence type="ECO:0000256" key="6">
    <source>
        <dbReference type="SAM" id="Phobius"/>
    </source>
</evidence>
<keyword evidence="8" id="KW-1185">Reference proteome</keyword>
<feature type="transmembrane region" description="Helical" evidence="6">
    <location>
        <begin position="205"/>
        <end position="226"/>
    </location>
</feature>
<evidence type="ECO:0000313" key="8">
    <source>
        <dbReference type="Proteomes" id="UP000031532"/>
    </source>
</evidence>
<dbReference type="RefSeq" id="WP_039713149.1">
    <property type="nucleotide sequence ID" value="NZ_JTJC03000011.1"/>
</dbReference>
<organism evidence="7 8">
    <name type="scientific">Scytonema millei VB511283</name>
    <dbReference type="NCBI Taxonomy" id="1245923"/>
    <lineage>
        <taxon>Bacteria</taxon>
        <taxon>Bacillati</taxon>
        <taxon>Cyanobacteriota</taxon>
        <taxon>Cyanophyceae</taxon>
        <taxon>Nostocales</taxon>
        <taxon>Scytonemataceae</taxon>
        <taxon>Scytonema</taxon>
    </lineage>
</organism>
<feature type="transmembrane region" description="Helical" evidence="6">
    <location>
        <begin position="48"/>
        <end position="64"/>
    </location>
</feature>